<keyword evidence="9" id="KW-0479">Metal-binding</keyword>
<evidence type="ECO:0000256" key="8">
    <source>
        <dbReference type="ARBA" id="ARBA00048744"/>
    </source>
</evidence>
<feature type="binding site" evidence="9">
    <location>
        <position position="468"/>
    </location>
    <ligand>
        <name>Mg(2+)</name>
        <dbReference type="ChEBI" id="CHEBI:18420"/>
        <label>2</label>
    </ligand>
</feature>
<evidence type="ECO:0000256" key="4">
    <source>
        <dbReference type="ARBA" id="ARBA00022695"/>
    </source>
</evidence>
<dbReference type="EMBL" id="MN036294">
    <property type="protein sequence ID" value="QDH91531.1"/>
    <property type="molecule type" value="Genomic_RNA"/>
</dbReference>
<evidence type="ECO:0000256" key="3">
    <source>
        <dbReference type="ARBA" id="ARBA00022679"/>
    </source>
</evidence>
<evidence type="ECO:0000256" key="6">
    <source>
        <dbReference type="ARBA" id="ARBA00022953"/>
    </source>
</evidence>
<dbReference type="GO" id="GO:0000166">
    <property type="term" value="F:nucleotide binding"/>
    <property type="evidence" value="ECO:0007669"/>
    <property type="project" value="UniProtKB-KW"/>
</dbReference>
<evidence type="ECO:0000256" key="5">
    <source>
        <dbReference type="ARBA" id="ARBA00022741"/>
    </source>
</evidence>
<protein>
    <recommendedName>
        <fullName evidence="1">RNA-directed RNA polymerase</fullName>
        <ecNumber evidence="1">2.7.7.48</ecNumber>
    </recommendedName>
    <alternativeName>
        <fullName evidence="7">RNA replicase beta chain</fullName>
    </alternativeName>
</protein>
<reference evidence="11" key="1">
    <citation type="submission" date="2019-05" db="EMBL/GenBank/DDBJ databases">
        <title>Metatranscriptomic reconstruction reveals RNA viruses with the potential to shape carbon cycling in soil.</title>
        <authorList>
            <person name="Starr E.P."/>
            <person name="Nuccio E."/>
            <person name="Pett-Ridge J."/>
            <person name="Banfield J.F."/>
            <person name="Firestone M.K."/>
        </authorList>
    </citation>
    <scope>NUCLEOTIDE SEQUENCE</scope>
    <source>
        <strain evidence="11">H2_Rhizo_Litter_49_scaffold_1231</strain>
    </source>
</reference>
<accession>A0A514DD34</accession>
<keyword evidence="2 11" id="KW-0696">RNA-directed RNA polymerase</keyword>
<dbReference type="GO" id="GO:0039694">
    <property type="term" value="P:viral RNA genome replication"/>
    <property type="evidence" value="ECO:0007669"/>
    <property type="project" value="InterPro"/>
</dbReference>
<dbReference type="GO" id="GO:0046872">
    <property type="term" value="F:metal ion binding"/>
    <property type="evidence" value="ECO:0007669"/>
    <property type="project" value="UniProtKB-KW"/>
</dbReference>
<sequence length="724" mass="81669">MKSRQVSVLLHVFEGIIKDAIRTYPELKESFLKDYERIALYSEIRGLCVFTLDLPNLDSLLLRSFETGRLCLEGPLSHAVSKGTKVPRLFSGLWLRVFERDSSLKLDPDVNAILDLRTLCSFGKKLHVECSQDRINATLENYHDVERTLREPTLQWDRDSLGFGRVADISLTDCVSLPSACRLPDSGFMHDSAGPGDEHDGLRDRFLLQQCQHVADIIVESLGYFDPLSYSAQLERDDRGIGFKHGPGAVADMMKQHEKSSFPLWPHKLESLFPFQDCGKTAGNDRDLPLNHELASRLICVPKSAKAPRLIAAEPVQHQWCQQITWRWLESRLLDTYNGDFIDFRRQSASADMVIQASLDRKCATVDLSDASDRLSCWTVERVFRTNKSVLRALHAARTRYLKDEISSKGSSLFIKLNKFASQGTATTFPVQSIVFLVIAIASAIGDGKVTKESILRCRHQVRVYGDDIIIPSHGYVRLVRIMELLQLKVNMAKSYVHGRFRESCGTDGFAGYDVTPVKPKVIVADGPTSCQAVIDTSNNLFCKGYWNASQHLISTLPPHIQRGLRIVGRNEVGLHGLTSFCGSDESHLKKRWNSRLHRFEGRVWRLSPDSQQRDRGGFDSLLDFFAQPHNPWNPRIVSSYGRIRKIRSDLLWEPLNMGAHGNSCSSFGVRLVPSSALQKGAPDDTWCLALYYGSNKHVLLRPSYGGSRWVPVMQRGRQVSNRS</sequence>
<evidence type="ECO:0000256" key="1">
    <source>
        <dbReference type="ARBA" id="ARBA00012494"/>
    </source>
</evidence>
<keyword evidence="3" id="KW-0808">Transferase</keyword>
<keyword evidence="6" id="KW-0693">Viral RNA replication</keyword>
<dbReference type="PROSITE" id="PS50522">
    <property type="entry name" value="RDRP_PHAGE"/>
    <property type="match status" value="1"/>
</dbReference>
<dbReference type="SUPFAM" id="SSF56672">
    <property type="entry name" value="DNA/RNA polymerases"/>
    <property type="match status" value="1"/>
</dbReference>
<evidence type="ECO:0000259" key="10">
    <source>
        <dbReference type="PROSITE" id="PS50522"/>
    </source>
</evidence>
<proteinExistence type="predicted"/>
<feature type="binding site" evidence="9">
    <location>
        <position position="367"/>
    </location>
    <ligand>
        <name>Mg(2+)</name>
        <dbReference type="ChEBI" id="CHEBI:18420"/>
        <label>2</label>
    </ligand>
</feature>
<evidence type="ECO:0000256" key="9">
    <source>
        <dbReference type="PIRSR" id="PIRSR605093-1"/>
    </source>
</evidence>
<organism evidence="11">
    <name type="scientific">Leviviridae sp</name>
    <dbReference type="NCBI Taxonomy" id="2027243"/>
    <lineage>
        <taxon>Viruses</taxon>
        <taxon>Riboviria</taxon>
        <taxon>Orthornavirae</taxon>
        <taxon>Lenarviricota</taxon>
        <taxon>Leviviricetes</taxon>
        <taxon>Norzivirales</taxon>
        <taxon>Fiersviridae</taxon>
    </lineage>
</organism>
<dbReference type="Pfam" id="PF03431">
    <property type="entry name" value="RNA_replicase_B"/>
    <property type="match status" value="1"/>
</dbReference>
<keyword evidence="5" id="KW-0547">Nucleotide-binding</keyword>
<keyword evidence="9" id="KW-0460">Magnesium</keyword>
<evidence type="ECO:0000256" key="2">
    <source>
        <dbReference type="ARBA" id="ARBA00022484"/>
    </source>
</evidence>
<dbReference type="InterPro" id="IPR043502">
    <property type="entry name" value="DNA/RNA_pol_sf"/>
</dbReference>
<dbReference type="InterPro" id="IPR007096">
    <property type="entry name" value="RNA-dir_Rpol_cat_phage"/>
</dbReference>
<keyword evidence="4" id="KW-0548">Nucleotidyltransferase</keyword>
<dbReference type="EC" id="2.7.7.48" evidence="1"/>
<feature type="domain" description="RdRp catalytic" evidence="10">
    <location>
        <begin position="352"/>
        <end position="499"/>
    </location>
</feature>
<dbReference type="GO" id="GO:0003968">
    <property type="term" value="F:RNA-directed RNA polymerase activity"/>
    <property type="evidence" value="ECO:0007669"/>
    <property type="project" value="UniProtKB-KW"/>
</dbReference>
<gene>
    <name evidence="11" type="ORF">H2RhizoLitter491231_000002</name>
</gene>
<evidence type="ECO:0000256" key="7">
    <source>
        <dbReference type="ARBA" id="ARBA00030248"/>
    </source>
</evidence>
<name>A0A514DD34_9VIRU</name>
<comment type="catalytic activity">
    <reaction evidence="8">
        <text>RNA(n) + a ribonucleoside 5'-triphosphate = RNA(n+1) + diphosphate</text>
        <dbReference type="Rhea" id="RHEA:21248"/>
        <dbReference type="Rhea" id="RHEA-COMP:14527"/>
        <dbReference type="Rhea" id="RHEA-COMP:17342"/>
        <dbReference type="ChEBI" id="CHEBI:33019"/>
        <dbReference type="ChEBI" id="CHEBI:61557"/>
        <dbReference type="ChEBI" id="CHEBI:140395"/>
        <dbReference type="EC" id="2.7.7.48"/>
    </reaction>
</comment>
<evidence type="ECO:0000313" key="11">
    <source>
        <dbReference type="EMBL" id="QDH91531.1"/>
    </source>
</evidence>
<dbReference type="InterPro" id="IPR005093">
    <property type="entry name" value="RNArep_beta"/>
</dbReference>
<feature type="binding site" evidence="9">
    <location>
        <position position="467"/>
    </location>
    <ligand>
        <name>Mg(2+)</name>
        <dbReference type="ChEBI" id="CHEBI:18420"/>
        <label>2</label>
    </ligand>
</feature>
<comment type="cofactor">
    <cofactor evidence="9">
        <name>Mg(2+)</name>
        <dbReference type="ChEBI" id="CHEBI:18420"/>
    </cofactor>
    <text evidence="9">Binds 2 Mg(2+) per subunit.</text>
</comment>